<feature type="region of interest" description="Disordered" evidence="1">
    <location>
        <begin position="1"/>
        <end position="31"/>
    </location>
</feature>
<evidence type="ECO:0000313" key="5">
    <source>
        <dbReference type="Proteomes" id="UP000034774"/>
    </source>
</evidence>
<dbReference type="Gene3D" id="3.30.70.2390">
    <property type="match status" value="1"/>
</dbReference>
<keyword evidence="2" id="KW-0812">Transmembrane</keyword>
<dbReference type="AlphaFoldDB" id="A0A0G0LLI4"/>
<evidence type="ECO:0000313" key="4">
    <source>
        <dbReference type="EMBL" id="KKQ91902.1"/>
    </source>
</evidence>
<dbReference type="Pfam" id="PF13399">
    <property type="entry name" value="LytR_C"/>
    <property type="match status" value="1"/>
</dbReference>
<feature type="compositionally biased region" description="Low complexity" evidence="1">
    <location>
        <begin position="208"/>
        <end position="223"/>
    </location>
</feature>
<feature type="transmembrane region" description="Helical" evidence="2">
    <location>
        <begin position="40"/>
        <end position="58"/>
    </location>
</feature>
<keyword evidence="2" id="KW-0472">Membrane</keyword>
<organism evidence="4 5">
    <name type="scientific">Candidatus Woesebacteria bacterium GW2011_GWB1_39_10</name>
    <dbReference type="NCBI Taxonomy" id="1618572"/>
    <lineage>
        <taxon>Bacteria</taxon>
        <taxon>Candidatus Woeseibacteriota</taxon>
    </lineage>
</organism>
<evidence type="ECO:0000259" key="3">
    <source>
        <dbReference type="Pfam" id="PF13399"/>
    </source>
</evidence>
<evidence type="ECO:0000256" key="2">
    <source>
        <dbReference type="SAM" id="Phobius"/>
    </source>
</evidence>
<dbReference type="STRING" id="1618572.UT17_C0004G0250"/>
<reference evidence="4 5" key="1">
    <citation type="journal article" date="2015" name="Nature">
        <title>rRNA introns, odd ribosomes, and small enigmatic genomes across a large radiation of phyla.</title>
        <authorList>
            <person name="Brown C.T."/>
            <person name="Hug L.A."/>
            <person name="Thomas B.C."/>
            <person name="Sharon I."/>
            <person name="Castelle C.J."/>
            <person name="Singh A."/>
            <person name="Wilkins M.J."/>
            <person name="Williams K.H."/>
            <person name="Banfield J.F."/>
        </authorList>
    </citation>
    <scope>NUCLEOTIDE SEQUENCE [LARGE SCALE GENOMIC DNA]</scope>
</reference>
<comment type="caution">
    <text evidence="4">The sequence shown here is derived from an EMBL/GenBank/DDBJ whole genome shotgun (WGS) entry which is preliminary data.</text>
</comment>
<proteinExistence type="predicted"/>
<feature type="region of interest" description="Disordered" evidence="1">
    <location>
        <begin position="193"/>
        <end position="223"/>
    </location>
</feature>
<protein>
    <submittedName>
        <fullName evidence="4">Transcriptional regulator</fullName>
    </submittedName>
</protein>
<sequence length="223" mass="22845">MEGNQNTENSGVQASPQENSSPNISFPTVGQPQKSSGAKTLLVIGILVLVAILGFVIYKSATSKGEALVEPTPIENQILGEENVNVTTPSPTATAKPIDKTQVSIQIQNGTGITGEAAYLQTALKDLGYTDIKVGNAPDQTASATVVTFGSSLDSAVVSELTLKLNSIYQNVTVKTATSPTFDAVIVTGLRKGATAKPSATPTPKPSVSPSASPSTSPTSTSI</sequence>
<gene>
    <name evidence="4" type="ORF">UT17_C0004G0250</name>
</gene>
<dbReference type="Proteomes" id="UP000034774">
    <property type="component" value="Unassembled WGS sequence"/>
</dbReference>
<keyword evidence="2" id="KW-1133">Transmembrane helix</keyword>
<name>A0A0G0LLI4_9BACT</name>
<feature type="domain" description="LytR/CpsA/Psr regulator C-terminal" evidence="3">
    <location>
        <begin position="102"/>
        <end position="161"/>
    </location>
</feature>
<dbReference type="EMBL" id="LBVU01000004">
    <property type="protein sequence ID" value="KKQ91902.1"/>
    <property type="molecule type" value="Genomic_DNA"/>
</dbReference>
<evidence type="ECO:0000256" key="1">
    <source>
        <dbReference type="SAM" id="MobiDB-lite"/>
    </source>
</evidence>
<accession>A0A0G0LLI4</accession>
<dbReference type="InterPro" id="IPR027381">
    <property type="entry name" value="LytR/CpsA/Psr_C"/>
</dbReference>